<dbReference type="AlphaFoldDB" id="A0A4Z0Z8T4"/>
<dbReference type="InterPro" id="IPR003615">
    <property type="entry name" value="HNH_nuc"/>
</dbReference>
<dbReference type="OrthoDB" id="2142759at2759"/>
<evidence type="ECO:0000259" key="2">
    <source>
        <dbReference type="Pfam" id="PF13391"/>
    </source>
</evidence>
<proteinExistence type="predicted"/>
<evidence type="ECO:0000313" key="4">
    <source>
        <dbReference type="Proteomes" id="UP000297716"/>
    </source>
</evidence>
<feature type="region of interest" description="Disordered" evidence="1">
    <location>
        <begin position="177"/>
        <end position="247"/>
    </location>
</feature>
<feature type="compositionally biased region" description="Polar residues" evidence="1">
    <location>
        <begin position="215"/>
        <end position="228"/>
    </location>
</feature>
<evidence type="ECO:0000256" key="1">
    <source>
        <dbReference type="SAM" id="MobiDB-lite"/>
    </source>
</evidence>
<accession>A0A4Z0Z8T4</accession>
<feature type="region of interest" description="Disordered" evidence="1">
    <location>
        <begin position="415"/>
        <end position="491"/>
    </location>
</feature>
<comment type="caution">
    <text evidence="3">The sequence shown here is derived from an EMBL/GenBank/DDBJ whole genome shotgun (WGS) entry which is preliminary data.</text>
</comment>
<evidence type="ECO:0000313" key="3">
    <source>
        <dbReference type="EMBL" id="TGJ88638.1"/>
    </source>
</evidence>
<feature type="compositionally biased region" description="Polar residues" evidence="1">
    <location>
        <begin position="468"/>
        <end position="483"/>
    </location>
</feature>
<dbReference type="EMBL" id="SKBN01000001">
    <property type="protein sequence ID" value="TGJ88638.1"/>
    <property type="molecule type" value="Genomic_DNA"/>
</dbReference>
<gene>
    <name evidence="3" type="ORF">E0Z10_g84</name>
</gene>
<keyword evidence="4" id="KW-1185">Reference proteome</keyword>
<organism evidence="3 4">
    <name type="scientific">Xylaria hypoxylon</name>
    <dbReference type="NCBI Taxonomy" id="37992"/>
    <lineage>
        <taxon>Eukaryota</taxon>
        <taxon>Fungi</taxon>
        <taxon>Dikarya</taxon>
        <taxon>Ascomycota</taxon>
        <taxon>Pezizomycotina</taxon>
        <taxon>Sordariomycetes</taxon>
        <taxon>Xylariomycetidae</taxon>
        <taxon>Xylariales</taxon>
        <taxon>Xylariaceae</taxon>
        <taxon>Xylaria</taxon>
    </lineage>
</organism>
<feature type="compositionally biased region" description="Polar residues" evidence="1">
    <location>
        <begin position="416"/>
        <end position="434"/>
    </location>
</feature>
<feature type="region of interest" description="Disordered" evidence="1">
    <location>
        <begin position="62"/>
        <end position="82"/>
    </location>
</feature>
<dbReference type="Proteomes" id="UP000297716">
    <property type="component" value="Unassembled WGS sequence"/>
</dbReference>
<feature type="compositionally biased region" description="Acidic residues" evidence="1">
    <location>
        <begin position="66"/>
        <end position="75"/>
    </location>
</feature>
<feature type="domain" description="HNH nuclease" evidence="2">
    <location>
        <begin position="277"/>
        <end position="363"/>
    </location>
</feature>
<feature type="compositionally biased region" description="Polar residues" evidence="1">
    <location>
        <begin position="444"/>
        <end position="454"/>
    </location>
</feature>
<protein>
    <recommendedName>
        <fullName evidence="2">HNH nuclease domain-containing protein</fullName>
    </recommendedName>
</protein>
<dbReference type="Pfam" id="PF13391">
    <property type="entry name" value="HNH_2"/>
    <property type="match status" value="1"/>
</dbReference>
<sequence length="555" mass="62258">MSSAAITPSMRAVGWNVHFTIGREEDSGAFAGIYQAAGSDLVTFRHVCDELRLCFELPNNAVHSESDEDNDDDNNDNNNDPWASIAFALADHPDLQSSSPLCPSFVTGDLLDQPVPSVAPSRPKEQNVVKYHVICHEHCHLPPNSPLHTHLQGRLVHVASVWLPVCITNLLPPPRCARNLPNPVRRRDPRYLPPNKTPSDPRLTLRPLRRKMKARSQSPPKRSASGSISPRKGGSDDADNNELDSMLAPTGMDIDVTEAKRVINDFRSSCLNRGTCCAISGEGEPWCPGPPIGPGVQACHIVPQHHYHLYPIISSQYNDEDRPVEESPRRLQEAWQNTWSPRNGILLMKHLHEFFDARLFSIHPHTFRVRVFVPYNALARFNGQRASVPPTIDRKALRHHYEMCCIENMAAERPSLDTTSPSISRIATSGTGTPFDTRYGLPATPSSISMQTETVIGRTGDPSKRSRPTPSDQNQPTDTSRQSILVEEAEATPWGNKRCKRRRLEDYQVGDETFSQHDWIQEDMPDGHITVWNNREFLADVNWELQKFKACQPTS</sequence>
<name>A0A4Z0Z8T4_9PEZI</name>
<reference evidence="3 4" key="1">
    <citation type="submission" date="2019-03" db="EMBL/GenBank/DDBJ databases">
        <title>Draft genome sequence of Xylaria hypoxylon DSM 108379, a ubiquitous saprotrophic-parasitic fungi on hardwood.</title>
        <authorList>
            <person name="Buettner E."/>
            <person name="Leonhardt S."/>
            <person name="Gebauer A.M."/>
            <person name="Liers C."/>
            <person name="Hofrichter M."/>
            <person name="Kellner H."/>
        </authorList>
    </citation>
    <scope>NUCLEOTIDE SEQUENCE [LARGE SCALE GENOMIC DNA]</scope>
    <source>
        <strain evidence="3 4">DSM 108379</strain>
    </source>
</reference>